<feature type="compositionally biased region" description="Low complexity" evidence="1">
    <location>
        <begin position="37"/>
        <end position="64"/>
    </location>
</feature>
<dbReference type="Proteomes" id="UP001600064">
    <property type="component" value="Unassembled WGS sequence"/>
</dbReference>
<evidence type="ECO:0000256" key="1">
    <source>
        <dbReference type="SAM" id="MobiDB-lite"/>
    </source>
</evidence>
<comment type="caution">
    <text evidence="2">The sequence shown here is derived from an EMBL/GenBank/DDBJ whole genome shotgun (WGS) entry which is preliminary data.</text>
</comment>
<organism evidence="2 3">
    <name type="scientific">Remersonia thermophila</name>
    <dbReference type="NCBI Taxonomy" id="72144"/>
    <lineage>
        <taxon>Eukaryota</taxon>
        <taxon>Fungi</taxon>
        <taxon>Dikarya</taxon>
        <taxon>Ascomycota</taxon>
        <taxon>Pezizomycotina</taxon>
        <taxon>Sordariomycetes</taxon>
        <taxon>Sordariomycetidae</taxon>
        <taxon>Sordariales</taxon>
        <taxon>Sordariales incertae sedis</taxon>
        <taxon>Remersonia</taxon>
    </lineage>
</organism>
<evidence type="ECO:0000313" key="3">
    <source>
        <dbReference type="Proteomes" id="UP001600064"/>
    </source>
</evidence>
<dbReference type="RefSeq" id="XP_070863536.1">
    <property type="nucleotide sequence ID" value="XM_071014128.1"/>
</dbReference>
<protein>
    <submittedName>
        <fullName evidence="2">Uncharacterized protein</fullName>
    </submittedName>
</protein>
<feature type="compositionally biased region" description="Basic and acidic residues" evidence="1">
    <location>
        <begin position="98"/>
        <end position="110"/>
    </location>
</feature>
<feature type="compositionally biased region" description="Polar residues" evidence="1">
    <location>
        <begin position="79"/>
        <end position="92"/>
    </location>
</feature>
<keyword evidence="3" id="KW-1185">Reference proteome</keyword>
<dbReference type="EMBL" id="JAZGUE010000007">
    <property type="protein sequence ID" value="KAL2264809.1"/>
    <property type="molecule type" value="Genomic_DNA"/>
</dbReference>
<feature type="compositionally biased region" description="Basic and acidic residues" evidence="1">
    <location>
        <begin position="65"/>
        <end position="76"/>
    </location>
</feature>
<gene>
    <name evidence="2" type="ORF">VTJ83DRAFT_7319</name>
</gene>
<dbReference type="GeneID" id="98128772"/>
<reference evidence="2 3" key="1">
    <citation type="journal article" date="2024" name="Commun. Biol.">
        <title>Comparative genomic analysis of thermophilic fungi reveals convergent evolutionary adaptations and gene losses.</title>
        <authorList>
            <person name="Steindorff A.S."/>
            <person name="Aguilar-Pontes M.V."/>
            <person name="Robinson A.J."/>
            <person name="Andreopoulos B."/>
            <person name="LaButti K."/>
            <person name="Kuo A."/>
            <person name="Mondo S."/>
            <person name="Riley R."/>
            <person name="Otillar R."/>
            <person name="Haridas S."/>
            <person name="Lipzen A."/>
            <person name="Grimwood J."/>
            <person name="Schmutz J."/>
            <person name="Clum A."/>
            <person name="Reid I.D."/>
            <person name="Moisan M.C."/>
            <person name="Butler G."/>
            <person name="Nguyen T.T.M."/>
            <person name="Dewar K."/>
            <person name="Conant G."/>
            <person name="Drula E."/>
            <person name="Henrissat B."/>
            <person name="Hansel C."/>
            <person name="Singer S."/>
            <person name="Hutchinson M.I."/>
            <person name="de Vries R.P."/>
            <person name="Natvig D.O."/>
            <person name="Powell A.J."/>
            <person name="Tsang A."/>
            <person name="Grigoriev I.V."/>
        </authorList>
    </citation>
    <scope>NUCLEOTIDE SEQUENCE [LARGE SCALE GENOMIC DNA]</scope>
    <source>
        <strain evidence="2 3">ATCC 22073</strain>
    </source>
</reference>
<evidence type="ECO:0000313" key="2">
    <source>
        <dbReference type="EMBL" id="KAL2264809.1"/>
    </source>
</evidence>
<sequence length="202" mass="22173">MSPTHTISAHLGKEILSSWRKARQPSPELNPLPSPPSFWSSSNSSTTATTTTTSPSYFPRPSSPTEKRSMDSDRGEPSQPLTRQVSASTAEATTLGRPGRDEKRGTQDKTKQRKTSLDPARTPAPRHAGGSRRCRVSAEPANGTKERATPRNATPPRHFVISPLELAFFGVKDRVTRFPRSRNSLARFFLFSSLVATRGSRS</sequence>
<accession>A0ABR4D5G5</accession>
<name>A0ABR4D5G5_9PEZI</name>
<feature type="region of interest" description="Disordered" evidence="1">
    <location>
        <begin position="1"/>
        <end position="156"/>
    </location>
</feature>
<proteinExistence type="predicted"/>